<feature type="compositionally biased region" description="Polar residues" evidence="1">
    <location>
        <begin position="79"/>
        <end position="88"/>
    </location>
</feature>
<dbReference type="VEuPathDB" id="FungiDB:AMAG_15602"/>
<feature type="compositionally biased region" description="Polar residues" evidence="1">
    <location>
        <begin position="406"/>
        <end position="416"/>
    </location>
</feature>
<evidence type="ECO:0000256" key="1">
    <source>
        <dbReference type="SAM" id="MobiDB-lite"/>
    </source>
</evidence>
<protein>
    <submittedName>
        <fullName evidence="2">Uncharacterized protein</fullName>
    </submittedName>
</protein>
<gene>
    <name evidence="2" type="ORF">AMAG_15602</name>
</gene>
<organism evidence="2 3">
    <name type="scientific">Allomyces macrogynus (strain ATCC 38327)</name>
    <name type="common">Allomyces javanicus var. macrogynus</name>
    <dbReference type="NCBI Taxonomy" id="578462"/>
    <lineage>
        <taxon>Eukaryota</taxon>
        <taxon>Fungi</taxon>
        <taxon>Fungi incertae sedis</taxon>
        <taxon>Blastocladiomycota</taxon>
        <taxon>Blastocladiomycetes</taxon>
        <taxon>Blastocladiales</taxon>
        <taxon>Blastocladiaceae</taxon>
        <taxon>Allomyces</taxon>
    </lineage>
</organism>
<feature type="region of interest" description="Disordered" evidence="1">
    <location>
        <begin position="1"/>
        <end position="276"/>
    </location>
</feature>
<feature type="compositionally biased region" description="Basic and acidic residues" evidence="1">
    <location>
        <begin position="1"/>
        <end position="29"/>
    </location>
</feature>
<feature type="compositionally biased region" description="Polar residues" evidence="1">
    <location>
        <begin position="232"/>
        <end position="247"/>
    </location>
</feature>
<proteinExistence type="predicted"/>
<keyword evidence="3" id="KW-1185">Reference proteome</keyword>
<reference evidence="3" key="2">
    <citation type="submission" date="2009-11" db="EMBL/GenBank/DDBJ databases">
        <title>The Genome Sequence of Allomyces macrogynus strain ATCC 38327.</title>
        <authorList>
            <consortium name="The Broad Institute Genome Sequencing Platform"/>
            <person name="Russ C."/>
            <person name="Cuomo C."/>
            <person name="Shea T."/>
            <person name="Young S.K."/>
            <person name="Zeng Q."/>
            <person name="Koehrsen M."/>
            <person name="Haas B."/>
            <person name="Borodovsky M."/>
            <person name="Guigo R."/>
            <person name="Alvarado L."/>
            <person name="Berlin A."/>
            <person name="Borenstein D."/>
            <person name="Chen Z."/>
            <person name="Engels R."/>
            <person name="Freedman E."/>
            <person name="Gellesch M."/>
            <person name="Goldberg J."/>
            <person name="Griggs A."/>
            <person name="Gujja S."/>
            <person name="Heiman D."/>
            <person name="Hepburn T."/>
            <person name="Howarth C."/>
            <person name="Jen D."/>
            <person name="Larson L."/>
            <person name="Lewis B."/>
            <person name="Mehta T."/>
            <person name="Park D."/>
            <person name="Pearson M."/>
            <person name="Roberts A."/>
            <person name="Saif S."/>
            <person name="Shenoy N."/>
            <person name="Sisk P."/>
            <person name="Stolte C."/>
            <person name="Sykes S."/>
            <person name="Walk T."/>
            <person name="White J."/>
            <person name="Yandava C."/>
            <person name="Burger G."/>
            <person name="Gray M.W."/>
            <person name="Holland P.W.H."/>
            <person name="King N."/>
            <person name="Lang F.B.F."/>
            <person name="Roger A.J."/>
            <person name="Ruiz-Trillo I."/>
            <person name="Lander E."/>
            <person name="Nusbaum C."/>
        </authorList>
    </citation>
    <scope>NUCLEOTIDE SEQUENCE [LARGE SCALE GENOMIC DNA]</scope>
    <source>
        <strain evidence="3">ATCC 38327</strain>
    </source>
</reference>
<evidence type="ECO:0000313" key="3">
    <source>
        <dbReference type="Proteomes" id="UP000054350"/>
    </source>
</evidence>
<feature type="compositionally biased region" description="Pro residues" evidence="1">
    <location>
        <begin position="417"/>
        <end position="428"/>
    </location>
</feature>
<sequence length="527" mass="54791">MLAAEQEPRSRRATRDSGSDAADSRDQPQRELSLPRPQTPPLQRAHSPLGATAAASNESLPLAPTAADVPEPMAPGPTSPLQMRTFQRSFAPAEEWPPTSSAHARLPLPPPCNSARPEHQVSSPVAPGVTEPSSSTPTPAHAQPRSLGFPEANPTPDVHSDVMDVDVPEVAEPPPLLPPPRLPAHSTAPPPPSPHPHPPAHSAAPAPPSPRPPVRFSVPLKRMLSASIFQHKASSQSQPDTAPQYTMASDPHDSHQSPAPAGISFLGSPQHDRTPSSGGITFLHSTRAAGLSFRMLNVAALPPSLPLPSDPAPDQSPSATSWTTYASHGAFPESICASPARTHHDLHSAAGDYVSIADTHVGSPSPLPPPTALLPPTDLRHQLRRSSSMVEPRGRASSGSDGAARNGSTDGSLSQPLSPPPPPPPAPAPYLNIYEPGKTTSRRRDAPPVTVPIAASALKPWTITQSGSVAVEARVEVAVTVAVTVVVTVAVTVAGKWAVAWGRVERYVATVVAAAAAEAVAPVKSGF</sequence>
<reference evidence="2 3" key="1">
    <citation type="submission" date="2009-11" db="EMBL/GenBank/DDBJ databases">
        <title>Annotation of Allomyces macrogynus ATCC 38327.</title>
        <authorList>
            <consortium name="The Broad Institute Genome Sequencing Platform"/>
            <person name="Russ C."/>
            <person name="Cuomo C."/>
            <person name="Burger G."/>
            <person name="Gray M.W."/>
            <person name="Holland P.W.H."/>
            <person name="King N."/>
            <person name="Lang F.B.F."/>
            <person name="Roger A.J."/>
            <person name="Ruiz-Trillo I."/>
            <person name="Young S.K."/>
            <person name="Zeng Q."/>
            <person name="Gargeya S."/>
            <person name="Fitzgerald M."/>
            <person name="Haas B."/>
            <person name="Abouelleil A."/>
            <person name="Alvarado L."/>
            <person name="Arachchi H.M."/>
            <person name="Berlin A."/>
            <person name="Chapman S.B."/>
            <person name="Gearin G."/>
            <person name="Goldberg J."/>
            <person name="Griggs A."/>
            <person name="Gujja S."/>
            <person name="Hansen M."/>
            <person name="Heiman D."/>
            <person name="Howarth C."/>
            <person name="Larimer J."/>
            <person name="Lui A."/>
            <person name="MacDonald P.J.P."/>
            <person name="McCowen C."/>
            <person name="Montmayeur A."/>
            <person name="Murphy C."/>
            <person name="Neiman D."/>
            <person name="Pearson M."/>
            <person name="Priest M."/>
            <person name="Roberts A."/>
            <person name="Saif S."/>
            <person name="Shea T."/>
            <person name="Sisk P."/>
            <person name="Stolte C."/>
            <person name="Sykes S."/>
            <person name="Wortman J."/>
            <person name="Nusbaum C."/>
            <person name="Birren B."/>
        </authorList>
    </citation>
    <scope>NUCLEOTIDE SEQUENCE [LARGE SCALE GENOMIC DNA]</scope>
    <source>
        <strain evidence="2 3">ATCC 38327</strain>
    </source>
</reference>
<evidence type="ECO:0000313" key="2">
    <source>
        <dbReference type="EMBL" id="KNE71368.1"/>
    </source>
</evidence>
<dbReference type="AlphaFoldDB" id="A0A0L0T986"/>
<dbReference type="STRING" id="578462.A0A0L0T986"/>
<name>A0A0L0T986_ALLM3</name>
<feature type="region of interest" description="Disordered" evidence="1">
    <location>
        <begin position="383"/>
        <end position="446"/>
    </location>
</feature>
<feature type="compositionally biased region" description="Pro residues" evidence="1">
    <location>
        <begin position="171"/>
        <end position="213"/>
    </location>
</feature>
<dbReference type="EMBL" id="GG745371">
    <property type="protein sequence ID" value="KNE71368.1"/>
    <property type="molecule type" value="Genomic_DNA"/>
</dbReference>
<dbReference type="Proteomes" id="UP000054350">
    <property type="component" value="Unassembled WGS sequence"/>
</dbReference>
<accession>A0A0L0T986</accession>